<evidence type="ECO:0000313" key="2">
    <source>
        <dbReference type="EMBL" id="KKK77342.1"/>
    </source>
</evidence>
<reference evidence="2" key="1">
    <citation type="journal article" date="2015" name="Nature">
        <title>Complex archaea that bridge the gap between prokaryotes and eukaryotes.</title>
        <authorList>
            <person name="Spang A."/>
            <person name="Saw J.H."/>
            <person name="Jorgensen S.L."/>
            <person name="Zaremba-Niedzwiedzka K."/>
            <person name="Martijn J."/>
            <person name="Lind A.E."/>
            <person name="van Eijk R."/>
            <person name="Schleper C."/>
            <person name="Guy L."/>
            <person name="Ettema T.J."/>
        </authorList>
    </citation>
    <scope>NUCLEOTIDE SEQUENCE</scope>
</reference>
<name>A0A0F8Y7B4_9ZZZZ</name>
<dbReference type="Pfam" id="PF02397">
    <property type="entry name" value="Bac_transf"/>
    <property type="match status" value="1"/>
</dbReference>
<comment type="caution">
    <text evidence="2">The sequence shown here is derived from an EMBL/GenBank/DDBJ whole genome shotgun (WGS) entry which is preliminary data.</text>
</comment>
<organism evidence="2">
    <name type="scientific">marine sediment metagenome</name>
    <dbReference type="NCBI Taxonomy" id="412755"/>
    <lineage>
        <taxon>unclassified sequences</taxon>
        <taxon>metagenomes</taxon>
        <taxon>ecological metagenomes</taxon>
    </lineage>
</organism>
<dbReference type="AlphaFoldDB" id="A0A0F8Y7B4"/>
<gene>
    <name evidence="2" type="ORF">LCGC14_2854570</name>
</gene>
<dbReference type="EMBL" id="LAZR01055000">
    <property type="protein sequence ID" value="KKK77342.1"/>
    <property type="molecule type" value="Genomic_DNA"/>
</dbReference>
<dbReference type="InterPro" id="IPR003362">
    <property type="entry name" value="Bact_transf"/>
</dbReference>
<feature type="non-terminal residue" evidence="2">
    <location>
        <position position="1"/>
    </location>
</feature>
<accession>A0A0F8Y7B4</accession>
<evidence type="ECO:0000259" key="1">
    <source>
        <dbReference type="Pfam" id="PF02397"/>
    </source>
</evidence>
<protein>
    <recommendedName>
        <fullName evidence="1">Bacterial sugar transferase domain-containing protein</fullName>
    </recommendedName>
</protein>
<feature type="domain" description="Bacterial sugar transferase" evidence="1">
    <location>
        <begin position="1"/>
        <end position="94"/>
    </location>
</feature>
<sequence>RTFIDEIPQLINVLKGEMSLIGPRPPIPAEVEKYEIWQRRRLSMKPGITCLWQISANRHDMSFDEWMNLDLNYIDNWSLILDVKIFFSTLKLMLLGTGR</sequence>
<dbReference type="GO" id="GO:0016780">
    <property type="term" value="F:phosphotransferase activity, for other substituted phosphate groups"/>
    <property type="evidence" value="ECO:0007669"/>
    <property type="project" value="TreeGrafter"/>
</dbReference>
<dbReference type="PANTHER" id="PTHR30576">
    <property type="entry name" value="COLANIC BIOSYNTHESIS UDP-GLUCOSE LIPID CARRIER TRANSFERASE"/>
    <property type="match status" value="1"/>
</dbReference>
<dbReference type="PANTHER" id="PTHR30576:SF10">
    <property type="entry name" value="SLL5057 PROTEIN"/>
    <property type="match status" value="1"/>
</dbReference>
<proteinExistence type="predicted"/>